<evidence type="ECO:0000256" key="1">
    <source>
        <dbReference type="SAM" id="MobiDB-lite"/>
    </source>
</evidence>
<dbReference type="Proteomes" id="UP000559256">
    <property type="component" value="Unassembled WGS sequence"/>
</dbReference>
<name>A0A8H5D6H1_9AGAR</name>
<evidence type="ECO:0000313" key="3">
    <source>
        <dbReference type="Proteomes" id="UP000559256"/>
    </source>
</evidence>
<keyword evidence="3" id="KW-1185">Reference proteome</keyword>
<protein>
    <recommendedName>
        <fullName evidence="4">F-box domain-containing protein</fullName>
    </recommendedName>
</protein>
<dbReference type="EMBL" id="JAACJM010000058">
    <property type="protein sequence ID" value="KAF5354557.1"/>
    <property type="molecule type" value="Genomic_DNA"/>
</dbReference>
<dbReference type="OrthoDB" id="3229088at2759"/>
<evidence type="ECO:0000313" key="2">
    <source>
        <dbReference type="EMBL" id="KAF5354557.1"/>
    </source>
</evidence>
<accession>A0A8H5D6H1</accession>
<dbReference type="AlphaFoldDB" id="A0A8H5D6H1"/>
<proteinExistence type="predicted"/>
<feature type="region of interest" description="Disordered" evidence="1">
    <location>
        <begin position="1"/>
        <end position="21"/>
    </location>
</feature>
<reference evidence="2 3" key="1">
    <citation type="journal article" date="2020" name="ISME J.">
        <title>Uncovering the hidden diversity of litter-decomposition mechanisms in mushroom-forming fungi.</title>
        <authorList>
            <person name="Floudas D."/>
            <person name="Bentzer J."/>
            <person name="Ahren D."/>
            <person name="Johansson T."/>
            <person name="Persson P."/>
            <person name="Tunlid A."/>
        </authorList>
    </citation>
    <scope>NUCLEOTIDE SEQUENCE [LARGE SCALE GENOMIC DNA]</scope>
    <source>
        <strain evidence="2 3">CBS 291.85</strain>
    </source>
</reference>
<sequence length="170" mass="19092">MATSHAKPNLAPSHTLSSPRPDITPAVSVAIPLDVKTDQLALISDVSTPCTSQDRKLPPEIWQEIFLLCTGHSEQAFNDAMFDHTAEEPLDVSTIITSNPADALKDTPWAVSQVCGHWRAVACSTPHLWTWVHVDLQRPRLHLHRKRIDFIRQVWSTEAANLPELHFRNI</sequence>
<dbReference type="Gene3D" id="1.20.1280.50">
    <property type="match status" value="1"/>
</dbReference>
<gene>
    <name evidence="2" type="ORF">D9758_011176</name>
</gene>
<comment type="caution">
    <text evidence="2">The sequence shown here is derived from an EMBL/GenBank/DDBJ whole genome shotgun (WGS) entry which is preliminary data.</text>
</comment>
<organism evidence="2 3">
    <name type="scientific">Tetrapyrgos nigripes</name>
    <dbReference type="NCBI Taxonomy" id="182062"/>
    <lineage>
        <taxon>Eukaryota</taxon>
        <taxon>Fungi</taxon>
        <taxon>Dikarya</taxon>
        <taxon>Basidiomycota</taxon>
        <taxon>Agaricomycotina</taxon>
        <taxon>Agaricomycetes</taxon>
        <taxon>Agaricomycetidae</taxon>
        <taxon>Agaricales</taxon>
        <taxon>Marasmiineae</taxon>
        <taxon>Marasmiaceae</taxon>
        <taxon>Tetrapyrgos</taxon>
    </lineage>
</organism>
<evidence type="ECO:0008006" key="4">
    <source>
        <dbReference type="Google" id="ProtNLM"/>
    </source>
</evidence>